<reference evidence="6" key="1">
    <citation type="journal article" date="2019" name="Int. J. Syst. Evol. Microbiol.">
        <title>The Global Catalogue of Microorganisms (GCM) 10K type strain sequencing project: providing services to taxonomists for standard genome sequencing and annotation.</title>
        <authorList>
            <consortium name="The Broad Institute Genomics Platform"/>
            <consortium name="The Broad Institute Genome Sequencing Center for Infectious Disease"/>
            <person name="Wu L."/>
            <person name="Ma J."/>
        </authorList>
    </citation>
    <scope>NUCLEOTIDE SEQUENCE [LARGE SCALE GENOMIC DNA]</scope>
    <source>
        <strain evidence="6">CGMCC 4.7204</strain>
    </source>
</reference>
<evidence type="ECO:0000256" key="2">
    <source>
        <dbReference type="PROSITE-ProRule" id="PRU00169"/>
    </source>
</evidence>
<dbReference type="InterPro" id="IPR036388">
    <property type="entry name" value="WH-like_DNA-bd_sf"/>
</dbReference>
<dbReference type="InterPro" id="IPR016032">
    <property type="entry name" value="Sig_transdc_resp-reg_C-effctor"/>
</dbReference>
<proteinExistence type="predicted"/>
<dbReference type="Proteomes" id="UP001595767">
    <property type="component" value="Unassembled WGS sequence"/>
</dbReference>
<feature type="domain" description="HTH luxR-type" evidence="3">
    <location>
        <begin position="142"/>
        <end position="212"/>
    </location>
</feature>
<dbReference type="SUPFAM" id="SSF52172">
    <property type="entry name" value="CheY-like"/>
    <property type="match status" value="1"/>
</dbReference>
<dbReference type="EMBL" id="JBHSBA010000015">
    <property type="protein sequence ID" value="MFC4128121.1"/>
    <property type="molecule type" value="Genomic_DNA"/>
</dbReference>
<keyword evidence="6" id="KW-1185">Reference proteome</keyword>
<dbReference type="InterPro" id="IPR011006">
    <property type="entry name" value="CheY-like_superfamily"/>
</dbReference>
<dbReference type="InterPro" id="IPR001789">
    <property type="entry name" value="Sig_transdc_resp-reg_receiver"/>
</dbReference>
<protein>
    <submittedName>
        <fullName evidence="5">LuxR C-terminal-related transcriptional regulator</fullName>
    </submittedName>
</protein>
<accession>A0ABV8LCA9</accession>
<evidence type="ECO:0000259" key="3">
    <source>
        <dbReference type="PROSITE" id="PS50043"/>
    </source>
</evidence>
<dbReference type="SMART" id="SM00421">
    <property type="entry name" value="HTH_LUXR"/>
    <property type="match status" value="1"/>
</dbReference>
<dbReference type="PROSITE" id="PS00622">
    <property type="entry name" value="HTH_LUXR_1"/>
    <property type="match status" value="1"/>
</dbReference>
<evidence type="ECO:0000256" key="1">
    <source>
        <dbReference type="ARBA" id="ARBA00023125"/>
    </source>
</evidence>
<keyword evidence="1" id="KW-0238">DNA-binding</keyword>
<dbReference type="CDD" id="cd06170">
    <property type="entry name" value="LuxR_C_like"/>
    <property type="match status" value="1"/>
</dbReference>
<evidence type="ECO:0000313" key="6">
    <source>
        <dbReference type="Proteomes" id="UP001595767"/>
    </source>
</evidence>
<gene>
    <name evidence="5" type="ORF">ACFOW8_24665</name>
</gene>
<dbReference type="PROSITE" id="PS50110">
    <property type="entry name" value="RESPONSE_REGULATORY"/>
    <property type="match status" value="1"/>
</dbReference>
<dbReference type="Pfam" id="PF00196">
    <property type="entry name" value="GerE"/>
    <property type="match status" value="1"/>
</dbReference>
<evidence type="ECO:0000259" key="4">
    <source>
        <dbReference type="PROSITE" id="PS50110"/>
    </source>
</evidence>
<dbReference type="RefSeq" id="WP_378553850.1">
    <property type="nucleotide sequence ID" value="NZ_JBHSBA010000015.1"/>
</dbReference>
<feature type="modified residue" description="4-aspartylphosphate" evidence="2">
    <location>
        <position position="60"/>
    </location>
</feature>
<organism evidence="5 6">
    <name type="scientific">Nocardia rhizosphaerae</name>
    <dbReference type="NCBI Taxonomy" id="1691571"/>
    <lineage>
        <taxon>Bacteria</taxon>
        <taxon>Bacillati</taxon>
        <taxon>Actinomycetota</taxon>
        <taxon>Actinomycetes</taxon>
        <taxon>Mycobacteriales</taxon>
        <taxon>Nocardiaceae</taxon>
        <taxon>Nocardia</taxon>
    </lineage>
</organism>
<feature type="domain" description="Response regulatory" evidence="4">
    <location>
        <begin position="11"/>
        <end position="124"/>
    </location>
</feature>
<keyword evidence="2" id="KW-0597">Phosphoprotein</keyword>
<name>A0ABV8LCA9_9NOCA</name>
<dbReference type="Gene3D" id="3.40.50.2300">
    <property type="match status" value="1"/>
</dbReference>
<comment type="caution">
    <text evidence="5">The sequence shown here is derived from an EMBL/GenBank/DDBJ whole genome shotgun (WGS) entry which is preliminary data.</text>
</comment>
<sequence length="222" mass="24141">MSAAYTGRQYRIGVVDDHRVTVTGLRYLLAAAPEVTIVADAPSVGELLAVTTDLDLALLDLRLPDGSSPTENVRHLRAAGIETLVFTSGEELFQVRAAARAGVLGVVRKSDREEHIVDAVRLAARGELAPTMDWAAAIDSDTEVGDLGLSPRQLDVLALYASGESAERVARLLGISKETVNVYLARVRQKYAEAGRPSPTKTELYKRALEDGWLPIPRRKQR</sequence>
<dbReference type="SMART" id="SM00448">
    <property type="entry name" value="REC"/>
    <property type="match status" value="1"/>
</dbReference>
<dbReference type="InterPro" id="IPR000792">
    <property type="entry name" value="Tscrpt_reg_LuxR_C"/>
</dbReference>
<dbReference type="PRINTS" id="PR00038">
    <property type="entry name" value="HTHLUXR"/>
</dbReference>
<dbReference type="Gene3D" id="1.10.10.10">
    <property type="entry name" value="Winged helix-like DNA-binding domain superfamily/Winged helix DNA-binding domain"/>
    <property type="match status" value="1"/>
</dbReference>
<dbReference type="PANTHER" id="PTHR43214">
    <property type="entry name" value="TWO-COMPONENT RESPONSE REGULATOR"/>
    <property type="match status" value="1"/>
</dbReference>
<dbReference type="InterPro" id="IPR039420">
    <property type="entry name" value="WalR-like"/>
</dbReference>
<dbReference type="PROSITE" id="PS50043">
    <property type="entry name" value="HTH_LUXR_2"/>
    <property type="match status" value="1"/>
</dbReference>
<dbReference type="SUPFAM" id="SSF46894">
    <property type="entry name" value="C-terminal effector domain of the bipartite response regulators"/>
    <property type="match status" value="1"/>
</dbReference>
<evidence type="ECO:0000313" key="5">
    <source>
        <dbReference type="EMBL" id="MFC4128121.1"/>
    </source>
</evidence>
<dbReference type="Pfam" id="PF00072">
    <property type="entry name" value="Response_reg"/>
    <property type="match status" value="1"/>
</dbReference>